<evidence type="ECO:0000313" key="4">
    <source>
        <dbReference type="EMBL" id="GAA4794122.1"/>
    </source>
</evidence>
<dbReference type="PANTHER" id="PTHR34216:SF3">
    <property type="entry name" value="POLY-BETA-1,6-N-ACETYL-D-GLUCOSAMINE N-DEACETYLASE"/>
    <property type="match status" value="1"/>
</dbReference>
<sequence length="295" mass="31229">MSPSGAGPAVRSAAPVPVLLYHSVCEEPPAWIAPFTVRPRAFARQLDLLADRGVAVVPLSRLVAAQRSPAAAAALPARCAVLTFDDGFADFHTTVAPLLAARGLTATLYLTTGAVRRPGRTAGPGPLPPAAMLDWDRVRELDAAGFEIGGHTATHPQLDTLPPAALAPEIEGCRRRIEDELGHRVTAFAYPHGYSGPAVRRRTARAGWTSAAAVRQGFSSAADEPLRIARLMLRADTGPAEFARWAAGEGAPVAPFPEGARTRGWRAWRRLRARLRVPYEALPPPHPAGGAAARG</sequence>
<evidence type="ECO:0000256" key="2">
    <source>
        <dbReference type="ARBA" id="ARBA00022729"/>
    </source>
</evidence>
<feature type="domain" description="NodB homology" evidence="3">
    <location>
        <begin position="78"/>
        <end position="295"/>
    </location>
</feature>
<dbReference type="EMBL" id="BAABJV010000023">
    <property type="protein sequence ID" value="GAA4794122.1"/>
    <property type="molecule type" value="Genomic_DNA"/>
</dbReference>
<dbReference type="InterPro" id="IPR002509">
    <property type="entry name" value="NODB_dom"/>
</dbReference>
<dbReference type="PANTHER" id="PTHR34216">
    <property type="match status" value="1"/>
</dbReference>
<comment type="subcellular location">
    <subcellularLocation>
        <location evidence="1">Secreted</location>
    </subcellularLocation>
</comment>
<evidence type="ECO:0000256" key="1">
    <source>
        <dbReference type="ARBA" id="ARBA00004613"/>
    </source>
</evidence>
<accession>A0ABP9BEE7</accession>
<dbReference type="InterPro" id="IPR051398">
    <property type="entry name" value="Polysacch_Deacetylase"/>
</dbReference>
<gene>
    <name evidence="4" type="ORF">GCM10023329_53370</name>
</gene>
<organism evidence="4 5">
    <name type="scientific">Streptomyces sanyensis</name>
    <dbReference type="NCBI Taxonomy" id="568869"/>
    <lineage>
        <taxon>Bacteria</taxon>
        <taxon>Bacillati</taxon>
        <taxon>Actinomycetota</taxon>
        <taxon>Actinomycetes</taxon>
        <taxon>Kitasatosporales</taxon>
        <taxon>Streptomycetaceae</taxon>
        <taxon>Streptomyces</taxon>
    </lineage>
</organism>
<dbReference type="CDD" id="cd10918">
    <property type="entry name" value="CE4_NodB_like_5s_6s"/>
    <property type="match status" value="1"/>
</dbReference>
<dbReference type="Proteomes" id="UP001501147">
    <property type="component" value="Unassembled WGS sequence"/>
</dbReference>
<protein>
    <submittedName>
        <fullName evidence="4">Polysaccharide deacetylase family protein</fullName>
    </submittedName>
</protein>
<comment type="caution">
    <text evidence="4">The sequence shown here is derived from an EMBL/GenBank/DDBJ whole genome shotgun (WGS) entry which is preliminary data.</text>
</comment>
<evidence type="ECO:0000313" key="5">
    <source>
        <dbReference type="Proteomes" id="UP001501147"/>
    </source>
</evidence>
<dbReference type="InterPro" id="IPR011330">
    <property type="entry name" value="Glyco_hydro/deAcase_b/a-brl"/>
</dbReference>
<dbReference type="SUPFAM" id="SSF88713">
    <property type="entry name" value="Glycoside hydrolase/deacetylase"/>
    <property type="match status" value="1"/>
</dbReference>
<dbReference type="RefSeq" id="WP_345616042.1">
    <property type="nucleotide sequence ID" value="NZ_BAABJV010000023.1"/>
</dbReference>
<proteinExistence type="predicted"/>
<reference evidence="5" key="1">
    <citation type="journal article" date="2019" name="Int. J. Syst. Evol. Microbiol.">
        <title>The Global Catalogue of Microorganisms (GCM) 10K type strain sequencing project: providing services to taxonomists for standard genome sequencing and annotation.</title>
        <authorList>
            <consortium name="The Broad Institute Genomics Platform"/>
            <consortium name="The Broad Institute Genome Sequencing Center for Infectious Disease"/>
            <person name="Wu L."/>
            <person name="Ma J."/>
        </authorList>
    </citation>
    <scope>NUCLEOTIDE SEQUENCE [LARGE SCALE GENOMIC DNA]</scope>
    <source>
        <strain evidence="5">JCM 18324</strain>
    </source>
</reference>
<name>A0ABP9BEE7_9ACTN</name>
<dbReference type="PROSITE" id="PS51677">
    <property type="entry name" value="NODB"/>
    <property type="match status" value="1"/>
</dbReference>
<dbReference type="Pfam" id="PF01522">
    <property type="entry name" value="Polysacc_deac_1"/>
    <property type="match status" value="1"/>
</dbReference>
<evidence type="ECO:0000259" key="3">
    <source>
        <dbReference type="PROSITE" id="PS51677"/>
    </source>
</evidence>
<keyword evidence="5" id="KW-1185">Reference proteome</keyword>
<keyword evidence="2" id="KW-0732">Signal</keyword>
<dbReference type="Gene3D" id="3.20.20.370">
    <property type="entry name" value="Glycoside hydrolase/deacetylase"/>
    <property type="match status" value="1"/>
</dbReference>